<name>A0ABP7N572_9BACT</name>
<protein>
    <recommendedName>
        <fullName evidence="3">DUF4738 domain-containing protein</fullName>
    </recommendedName>
</protein>
<reference evidence="2" key="1">
    <citation type="journal article" date="2019" name="Int. J. Syst. Evol. Microbiol.">
        <title>The Global Catalogue of Microorganisms (GCM) 10K type strain sequencing project: providing services to taxonomists for standard genome sequencing and annotation.</title>
        <authorList>
            <consortium name="The Broad Institute Genomics Platform"/>
            <consortium name="The Broad Institute Genome Sequencing Center for Infectious Disease"/>
            <person name="Wu L."/>
            <person name="Ma J."/>
        </authorList>
    </citation>
    <scope>NUCLEOTIDE SEQUENCE [LARGE SCALE GENOMIC DNA]</scope>
    <source>
        <strain evidence="2">JCM 17214</strain>
    </source>
</reference>
<sequence>MKTLLKTLLFAFLPYCSCTDSKDHHNYNPPENLDDTSPAGDFSQIINDQKNTDKQTIYIDTQFIISKIPFNIKIKSEYTHKINIPKKYVNIYKIEYYKANDYKYIIELKYRDKSNTISIDKSKFPSFTNIDLKKYGQLVYRKISLSNNKVNIKYSISIPLTDIGKPEEIAIDTIGNYTVVKAE</sequence>
<accession>A0ABP7N572</accession>
<evidence type="ECO:0000313" key="1">
    <source>
        <dbReference type="EMBL" id="GAA3934850.1"/>
    </source>
</evidence>
<dbReference type="RefSeq" id="WP_345112917.1">
    <property type="nucleotide sequence ID" value="NZ_BAABDH010000036.1"/>
</dbReference>
<evidence type="ECO:0000313" key="2">
    <source>
        <dbReference type="Proteomes" id="UP001499909"/>
    </source>
</evidence>
<proteinExistence type="predicted"/>
<gene>
    <name evidence="1" type="ORF">GCM10022406_19080</name>
</gene>
<dbReference type="EMBL" id="BAABDH010000036">
    <property type="protein sequence ID" value="GAA3934850.1"/>
    <property type="molecule type" value="Genomic_DNA"/>
</dbReference>
<keyword evidence="2" id="KW-1185">Reference proteome</keyword>
<evidence type="ECO:0008006" key="3">
    <source>
        <dbReference type="Google" id="ProtNLM"/>
    </source>
</evidence>
<organism evidence="1 2">
    <name type="scientific">Hymenobacter algoricola</name>
    <dbReference type="NCBI Taxonomy" id="486267"/>
    <lineage>
        <taxon>Bacteria</taxon>
        <taxon>Pseudomonadati</taxon>
        <taxon>Bacteroidota</taxon>
        <taxon>Cytophagia</taxon>
        <taxon>Cytophagales</taxon>
        <taxon>Hymenobacteraceae</taxon>
        <taxon>Hymenobacter</taxon>
    </lineage>
</organism>
<comment type="caution">
    <text evidence="1">The sequence shown here is derived from an EMBL/GenBank/DDBJ whole genome shotgun (WGS) entry which is preliminary data.</text>
</comment>
<dbReference type="Proteomes" id="UP001499909">
    <property type="component" value="Unassembled WGS sequence"/>
</dbReference>